<dbReference type="InterPro" id="IPR036890">
    <property type="entry name" value="HATPase_C_sf"/>
</dbReference>
<dbReference type="Proteomes" id="UP000262524">
    <property type="component" value="Unassembled WGS sequence"/>
</dbReference>
<proteinExistence type="predicted"/>
<evidence type="ECO:0000256" key="3">
    <source>
        <dbReference type="ARBA" id="ARBA00012438"/>
    </source>
</evidence>
<evidence type="ECO:0000259" key="12">
    <source>
        <dbReference type="PROSITE" id="PS50109"/>
    </source>
</evidence>
<keyword evidence="4" id="KW-1003">Cell membrane</keyword>
<protein>
    <recommendedName>
        <fullName evidence="3">histidine kinase</fullName>
        <ecNumber evidence="3">2.7.13.3</ecNumber>
    </recommendedName>
</protein>
<dbReference type="GO" id="GO:0005886">
    <property type="term" value="C:plasma membrane"/>
    <property type="evidence" value="ECO:0007669"/>
    <property type="project" value="UniProtKB-SubCell"/>
</dbReference>
<dbReference type="PROSITE" id="PS50109">
    <property type="entry name" value="HIS_KIN"/>
    <property type="match status" value="1"/>
</dbReference>
<reference evidence="13 14" key="1">
    <citation type="submission" date="2018-08" db="EMBL/GenBank/DDBJ databases">
        <title>A genome reference for cultivated species of the human gut microbiota.</title>
        <authorList>
            <person name="Zou Y."/>
            <person name="Xue W."/>
            <person name="Luo G."/>
        </authorList>
    </citation>
    <scope>NUCLEOTIDE SEQUENCE [LARGE SCALE GENOMIC DNA]</scope>
    <source>
        <strain evidence="13 14">TM10-1AC</strain>
    </source>
</reference>
<dbReference type="GO" id="GO:0004721">
    <property type="term" value="F:phosphoprotein phosphatase activity"/>
    <property type="evidence" value="ECO:0007669"/>
    <property type="project" value="TreeGrafter"/>
</dbReference>
<feature type="domain" description="Histidine kinase" evidence="12">
    <location>
        <begin position="126"/>
        <end position="337"/>
    </location>
</feature>
<keyword evidence="5" id="KW-0808">Transferase</keyword>
<name>A0A374NUR9_9FIRM</name>
<dbReference type="SMART" id="SM00387">
    <property type="entry name" value="HATPase_c"/>
    <property type="match status" value="1"/>
</dbReference>
<comment type="catalytic activity">
    <reaction evidence="1">
        <text>ATP + protein L-histidine = ADP + protein N-phospho-L-histidine.</text>
        <dbReference type="EC" id="2.7.13.3"/>
    </reaction>
</comment>
<dbReference type="RefSeq" id="WP_117982045.1">
    <property type="nucleotide sequence ID" value="NZ_QSOE01000010.1"/>
</dbReference>
<keyword evidence="9" id="KW-0902">Two-component regulatory system</keyword>
<accession>A0A374NUR9</accession>
<evidence type="ECO:0000256" key="1">
    <source>
        <dbReference type="ARBA" id="ARBA00000085"/>
    </source>
</evidence>
<keyword evidence="10 11" id="KW-0472">Membrane</keyword>
<evidence type="ECO:0000256" key="6">
    <source>
        <dbReference type="ARBA" id="ARBA00022692"/>
    </source>
</evidence>
<dbReference type="PANTHER" id="PTHR45453:SF2">
    <property type="entry name" value="HISTIDINE KINASE"/>
    <property type="match status" value="1"/>
</dbReference>
<dbReference type="GO" id="GO:0016036">
    <property type="term" value="P:cellular response to phosphate starvation"/>
    <property type="evidence" value="ECO:0007669"/>
    <property type="project" value="TreeGrafter"/>
</dbReference>
<evidence type="ECO:0000256" key="7">
    <source>
        <dbReference type="ARBA" id="ARBA00022777"/>
    </source>
</evidence>
<evidence type="ECO:0000313" key="14">
    <source>
        <dbReference type="Proteomes" id="UP000262524"/>
    </source>
</evidence>
<evidence type="ECO:0000256" key="4">
    <source>
        <dbReference type="ARBA" id="ARBA00022475"/>
    </source>
</evidence>
<evidence type="ECO:0000313" key="13">
    <source>
        <dbReference type="EMBL" id="RGI91477.1"/>
    </source>
</evidence>
<dbReference type="PANTHER" id="PTHR45453">
    <property type="entry name" value="PHOSPHATE REGULON SENSOR PROTEIN PHOR"/>
    <property type="match status" value="1"/>
</dbReference>
<dbReference type="InterPro" id="IPR005467">
    <property type="entry name" value="His_kinase_dom"/>
</dbReference>
<dbReference type="Gene3D" id="3.30.565.10">
    <property type="entry name" value="Histidine kinase-like ATPase, C-terminal domain"/>
    <property type="match status" value="1"/>
</dbReference>
<keyword evidence="8 11" id="KW-1133">Transmembrane helix</keyword>
<dbReference type="InterPro" id="IPR003594">
    <property type="entry name" value="HATPase_dom"/>
</dbReference>
<dbReference type="AlphaFoldDB" id="A0A374NUR9"/>
<dbReference type="PRINTS" id="PR00344">
    <property type="entry name" value="BCTRLSENSOR"/>
</dbReference>
<evidence type="ECO:0000256" key="10">
    <source>
        <dbReference type="ARBA" id="ARBA00023136"/>
    </source>
</evidence>
<comment type="subcellular location">
    <subcellularLocation>
        <location evidence="2">Cell membrane</location>
        <topology evidence="2">Multi-pass membrane protein</topology>
    </subcellularLocation>
</comment>
<keyword evidence="6 11" id="KW-0812">Transmembrane</keyword>
<dbReference type="EMBL" id="QSOE01000010">
    <property type="protein sequence ID" value="RGI91477.1"/>
    <property type="molecule type" value="Genomic_DNA"/>
</dbReference>
<dbReference type="InterPro" id="IPR004358">
    <property type="entry name" value="Sig_transdc_His_kin-like_C"/>
</dbReference>
<evidence type="ECO:0000256" key="9">
    <source>
        <dbReference type="ARBA" id="ARBA00023012"/>
    </source>
</evidence>
<dbReference type="Pfam" id="PF02518">
    <property type="entry name" value="HATPase_c"/>
    <property type="match status" value="1"/>
</dbReference>
<dbReference type="SUPFAM" id="SSF55874">
    <property type="entry name" value="ATPase domain of HSP90 chaperone/DNA topoisomerase II/histidine kinase"/>
    <property type="match status" value="1"/>
</dbReference>
<dbReference type="GO" id="GO:0000155">
    <property type="term" value="F:phosphorelay sensor kinase activity"/>
    <property type="evidence" value="ECO:0007669"/>
    <property type="project" value="TreeGrafter"/>
</dbReference>
<evidence type="ECO:0000256" key="8">
    <source>
        <dbReference type="ARBA" id="ARBA00022989"/>
    </source>
</evidence>
<evidence type="ECO:0000256" key="2">
    <source>
        <dbReference type="ARBA" id="ARBA00004651"/>
    </source>
</evidence>
<organism evidence="13 14">
    <name type="scientific">Anaerobutyricum hallii</name>
    <dbReference type="NCBI Taxonomy" id="39488"/>
    <lineage>
        <taxon>Bacteria</taxon>
        <taxon>Bacillati</taxon>
        <taxon>Bacillota</taxon>
        <taxon>Clostridia</taxon>
        <taxon>Lachnospirales</taxon>
        <taxon>Lachnospiraceae</taxon>
        <taxon>Anaerobutyricum</taxon>
    </lineage>
</organism>
<feature type="transmembrane region" description="Helical" evidence="11">
    <location>
        <begin position="12"/>
        <end position="34"/>
    </location>
</feature>
<gene>
    <name evidence="13" type="ORF">DXD91_02815</name>
</gene>
<comment type="caution">
    <text evidence="13">The sequence shown here is derived from an EMBL/GenBank/DDBJ whole genome shotgun (WGS) entry which is preliminary data.</text>
</comment>
<feature type="transmembrane region" description="Helical" evidence="11">
    <location>
        <begin position="40"/>
        <end position="61"/>
    </location>
</feature>
<evidence type="ECO:0000256" key="5">
    <source>
        <dbReference type="ARBA" id="ARBA00022679"/>
    </source>
</evidence>
<sequence>MIKESIFSFLKIRKMPIIIFTGIVVIFGILFYLYDIPFDAIIYGCELSFVWCAVCLFIDFYKYYKRHKLLHINREQFFDDAEQLPEHMDIIEYDYQELAKELYQAKQELISKNRIAKKELLDYYGMWVHQIKTPIAALDILLQNTERMLYQLDEKEMMQKAISVSDMKMELFKIEQYVEMALNYLRVEDISSDLVFKKQELDDMVCQVIRKYAKIFISKKIKMDFKPTKACIVTDEKWFIFVLEQLISNALKYTKKGQISIYMKEKSLVIEDTGIGIPAEDLPRIFEKGFTGYNGRENKKSTGIGLYLCKNIMDKLQWNITVDSEVGSGTKIYLTKM</sequence>
<dbReference type="EC" id="2.7.13.3" evidence="3"/>
<keyword evidence="7 13" id="KW-0418">Kinase</keyword>
<dbReference type="InterPro" id="IPR050351">
    <property type="entry name" value="BphY/WalK/GraS-like"/>
</dbReference>
<evidence type="ECO:0000256" key="11">
    <source>
        <dbReference type="SAM" id="Phobius"/>
    </source>
</evidence>